<feature type="region of interest" description="Disordered" evidence="1">
    <location>
        <begin position="246"/>
        <end position="265"/>
    </location>
</feature>
<dbReference type="Proteomes" id="UP000095282">
    <property type="component" value="Unplaced"/>
</dbReference>
<sequence length="471" mass="53771">MDNFTIWVDAPTEALIETPMEDESSCFLRDEILQTQQYVIEKLDEQKTNEQEKGDHEAKAAAKKIISFIAAEGKRTKDVNKQLVGLREACKTNELKLNSLKNDFPAPIAPSEDDYEKVLSDTKREILVLQESFAARESKIKKLLEMNPNGNGEEARKACKKLREMVLEAKQKHDQIKSFRQSVQELEEEYKQALTKQLQKAAQKVNEELVVQLTEECVSLRSQLIQLEATQSKHTDDVDQNEIATLNQNKKETEDAQKQIDTNQKEELENEKLIKKRKKEIIELLKQKITEAEKKMVTGTKQKKILELKNAISKETEFLEKAKKDLENANPNKRSISDLKKEVAALGTEIRDYEKKIREATKENDKLINEIQLLRSFTSDTTPPIADLNDTDEYIESEYSTQAVVPNPASEVTPVQRIISRDIITDAPLMTSTPLHKISKTEIKTRAAARRLEKTAAAKTAEIRKKRGGKK</sequence>
<name>A0A1I7TSN8_9PELO</name>
<evidence type="ECO:0000313" key="3">
    <source>
        <dbReference type="WBParaSite" id="Csp11.Scaffold629.g11376.t1"/>
    </source>
</evidence>
<dbReference type="WBParaSite" id="Csp11.Scaffold629.g11376.t1">
    <property type="protein sequence ID" value="Csp11.Scaffold629.g11376.t1"/>
    <property type="gene ID" value="Csp11.Scaffold629.g11376"/>
</dbReference>
<dbReference type="eggNOG" id="ENOG502TH5B">
    <property type="taxonomic scope" value="Eukaryota"/>
</dbReference>
<accession>A0A1I7TSN8</accession>
<dbReference type="STRING" id="1561998.A0A1I7TSN8"/>
<protein>
    <submittedName>
        <fullName evidence="3">Kinectin</fullName>
    </submittedName>
</protein>
<keyword evidence="2" id="KW-1185">Reference proteome</keyword>
<organism evidence="2 3">
    <name type="scientific">Caenorhabditis tropicalis</name>
    <dbReference type="NCBI Taxonomy" id="1561998"/>
    <lineage>
        <taxon>Eukaryota</taxon>
        <taxon>Metazoa</taxon>
        <taxon>Ecdysozoa</taxon>
        <taxon>Nematoda</taxon>
        <taxon>Chromadorea</taxon>
        <taxon>Rhabditida</taxon>
        <taxon>Rhabditina</taxon>
        <taxon>Rhabditomorpha</taxon>
        <taxon>Rhabditoidea</taxon>
        <taxon>Rhabditidae</taxon>
        <taxon>Peloderinae</taxon>
        <taxon>Caenorhabditis</taxon>
    </lineage>
</organism>
<dbReference type="AlphaFoldDB" id="A0A1I7TSN8"/>
<evidence type="ECO:0000256" key="1">
    <source>
        <dbReference type="SAM" id="MobiDB-lite"/>
    </source>
</evidence>
<evidence type="ECO:0000313" key="2">
    <source>
        <dbReference type="Proteomes" id="UP000095282"/>
    </source>
</evidence>
<feature type="compositionally biased region" description="Basic and acidic residues" evidence="1">
    <location>
        <begin position="249"/>
        <end position="265"/>
    </location>
</feature>
<reference evidence="3" key="1">
    <citation type="submission" date="2016-11" db="UniProtKB">
        <authorList>
            <consortium name="WormBaseParasite"/>
        </authorList>
    </citation>
    <scope>IDENTIFICATION</scope>
</reference>
<proteinExistence type="predicted"/>